<feature type="site" description="Essential for prephenate dehydratase activity" evidence="9">
    <location>
        <position position="174"/>
    </location>
</feature>
<dbReference type="FunFam" id="3.30.70.260:FF:000012">
    <property type="entry name" value="Prephenate dehydratase"/>
    <property type="match status" value="1"/>
</dbReference>
<feature type="domain" description="Prephenate dehydratase" evidence="11">
    <location>
        <begin position="3"/>
        <end position="181"/>
    </location>
</feature>
<dbReference type="Pfam" id="PF01842">
    <property type="entry name" value="ACT"/>
    <property type="match status" value="1"/>
</dbReference>
<dbReference type="PANTHER" id="PTHR21022">
    <property type="entry name" value="PREPHENATE DEHYDRATASE P PROTEIN"/>
    <property type="match status" value="1"/>
</dbReference>
<dbReference type="GO" id="GO:0009094">
    <property type="term" value="P:L-phenylalanine biosynthetic process"/>
    <property type="evidence" value="ECO:0007669"/>
    <property type="project" value="UniProtKB-UniPathway"/>
</dbReference>
<evidence type="ECO:0000256" key="7">
    <source>
        <dbReference type="ARBA" id="ARBA00023239"/>
    </source>
</evidence>
<dbReference type="GO" id="GO:0004664">
    <property type="term" value="F:prephenate dehydratase activity"/>
    <property type="evidence" value="ECO:0007669"/>
    <property type="project" value="UniProtKB-UniRule"/>
</dbReference>
<evidence type="ECO:0000256" key="5">
    <source>
        <dbReference type="ARBA" id="ARBA00023141"/>
    </source>
</evidence>
<evidence type="ECO:0000256" key="6">
    <source>
        <dbReference type="ARBA" id="ARBA00023222"/>
    </source>
</evidence>
<evidence type="ECO:0000259" key="11">
    <source>
        <dbReference type="PROSITE" id="PS51171"/>
    </source>
</evidence>
<comment type="pathway">
    <text evidence="1 10">Amino-acid biosynthesis; L-phenylalanine biosynthesis; phenylpyruvate from prephenate: step 1/1.</text>
</comment>
<dbReference type="UniPathway" id="UPA00121">
    <property type="reaction ID" value="UER00345"/>
</dbReference>
<keyword evidence="6 10" id="KW-0584">Phenylalanine biosynthesis</keyword>
<dbReference type="InterPro" id="IPR002912">
    <property type="entry name" value="ACT_dom"/>
</dbReference>
<evidence type="ECO:0000313" key="14">
    <source>
        <dbReference type="Proteomes" id="UP000215137"/>
    </source>
</evidence>
<gene>
    <name evidence="10" type="primary">pheA</name>
    <name evidence="13" type="ORF">CKF48_17050</name>
</gene>
<dbReference type="FunFam" id="3.40.190.10:FF:000064">
    <property type="entry name" value="Prephenate dehydratase"/>
    <property type="match status" value="1"/>
</dbReference>
<keyword evidence="4 10" id="KW-0028">Amino-acid biosynthesis</keyword>
<dbReference type="CDD" id="cd04905">
    <property type="entry name" value="ACT_CM-PDT"/>
    <property type="match status" value="1"/>
</dbReference>
<dbReference type="InterPro" id="IPR001086">
    <property type="entry name" value="Preph_deHydtase"/>
</dbReference>
<dbReference type="AlphaFoldDB" id="A0A248TKU2"/>
<evidence type="ECO:0000256" key="8">
    <source>
        <dbReference type="ARBA" id="ARBA00047848"/>
    </source>
</evidence>
<feature type="domain" description="ACT" evidence="12">
    <location>
        <begin position="199"/>
        <end position="276"/>
    </location>
</feature>
<evidence type="ECO:0000313" key="13">
    <source>
        <dbReference type="EMBL" id="ASV68848.1"/>
    </source>
</evidence>
<dbReference type="EMBL" id="CP022983">
    <property type="protein sequence ID" value="ASV68848.1"/>
    <property type="molecule type" value="Genomic_DNA"/>
</dbReference>
<dbReference type="NCBIfam" id="NF008865">
    <property type="entry name" value="PRK11898.1"/>
    <property type="match status" value="1"/>
</dbReference>
<dbReference type="PIRSF" id="PIRSF001500">
    <property type="entry name" value="Chor_mut_pdt_Ppr"/>
    <property type="match status" value="1"/>
</dbReference>
<evidence type="ECO:0000256" key="9">
    <source>
        <dbReference type="PIRSR" id="PIRSR001500-2"/>
    </source>
</evidence>
<dbReference type="Pfam" id="PF00800">
    <property type="entry name" value="PDT"/>
    <property type="match status" value="1"/>
</dbReference>
<dbReference type="InterPro" id="IPR045865">
    <property type="entry name" value="ACT-like_dom_sf"/>
</dbReference>
<dbReference type="Proteomes" id="UP000215137">
    <property type="component" value="Chromosome"/>
</dbReference>
<dbReference type="Gene3D" id="3.30.70.260">
    <property type="match status" value="1"/>
</dbReference>
<dbReference type="Gene3D" id="3.40.190.10">
    <property type="entry name" value="Periplasmic binding protein-like II"/>
    <property type="match status" value="2"/>
</dbReference>
<dbReference type="EC" id="4.2.1.51" evidence="2 10"/>
<dbReference type="SUPFAM" id="SSF53850">
    <property type="entry name" value="Periplasmic binding protein-like II"/>
    <property type="match status" value="1"/>
</dbReference>
<accession>A0A248TKU2</accession>
<dbReference type="GO" id="GO:0005737">
    <property type="term" value="C:cytoplasm"/>
    <property type="evidence" value="ECO:0007669"/>
    <property type="project" value="TreeGrafter"/>
</dbReference>
<dbReference type="InterPro" id="IPR018528">
    <property type="entry name" value="Preph_deHydtase_CS"/>
</dbReference>
<dbReference type="PROSITE" id="PS51671">
    <property type="entry name" value="ACT"/>
    <property type="match status" value="1"/>
</dbReference>
<dbReference type="KEGG" id="bko:CKF48_17050"/>
<keyword evidence="7 10" id="KW-0456">Lyase</keyword>
<dbReference type="OrthoDB" id="9802281at2"/>
<dbReference type="RefSeq" id="WP_095372414.1">
    <property type="nucleotide sequence ID" value="NZ_CP022983.1"/>
</dbReference>
<name>A0A248TKU2_9BACI</name>
<organism evidence="13 14">
    <name type="scientific">Cytobacillus kochii</name>
    <dbReference type="NCBI Taxonomy" id="859143"/>
    <lineage>
        <taxon>Bacteria</taxon>
        <taxon>Bacillati</taxon>
        <taxon>Bacillota</taxon>
        <taxon>Bacilli</taxon>
        <taxon>Bacillales</taxon>
        <taxon>Bacillaceae</taxon>
        <taxon>Cytobacillus</taxon>
    </lineage>
</organism>
<keyword evidence="5 10" id="KW-0057">Aromatic amino acid biosynthesis</keyword>
<proteinExistence type="predicted"/>
<dbReference type="CDD" id="cd13633">
    <property type="entry name" value="PBP2_Sa-PDT_like"/>
    <property type="match status" value="1"/>
</dbReference>
<dbReference type="PROSITE" id="PS51171">
    <property type="entry name" value="PREPHENATE_DEHYDR_3"/>
    <property type="match status" value="1"/>
</dbReference>
<dbReference type="SUPFAM" id="SSF55021">
    <property type="entry name" value="ACT-like"/>
    <property type="match status" value="1"/>
</dbReference>
<protein>
    <recommendedName>
        <fullName evidence="3 10">Prephenate dehydratase</fullName>
        <shortName evidence="10">PDT</shortName>
        <ecNumber evidence="2 10">4.2.1.51</ecNumber>
    </recommendedName>
</protein>
<evidence type="ECO:0000259" key="12">
    <source>
        <dbReference type="PROSITE" id="PS51671"/>
    </source>
</evidence>
<evidence type="ECO:0000256" key="1">
    <source>
        <dbReference type="ARBA" id="ARBA00004741"/>
    </source>
</evidence>
<evidence type="ECO:0000256" key="10">
    <source>
        <dbReference type="RuleBase" id="RU361254"/>
    </source>
</evidence>
<sequence length="289" mass="32007">MKKIGFLGPVATFTDIAVRGLFPEDRAIPQATIPACLDSLANDEIDLAVVPIENALEGSVNITLDYLVHEALYPIVGEMTIPIRQHLLIHHSQKLEDIQTVYSHSHAIAQCHRFLHSTLKAVELVNMTSTAAAAKYVSDHPDEKVAAIANALAAEEYQLTIAHQDIHDYSHNHTRFIVVAKQDCHLKTAQKSKGYKTTVMVSLPDDRAGALHQVLSAFSWRNLNLSKIESRPMKTGLGNYFFIIDIDQKIDDVLIPGVKAELEALGCKVQILGSYPSYQLGKIEELTHK</sequence>
<evidence type="ECO:0000256" key="3">
    <source>
        <dbReference type="ARBA" id="ARBA00021872"/>
    </source>
</evidence>
<dbReference type="FunFam" id="3.40.190.10:FF:000034">
    <property type="entry name" value="Chorismate mutase/prephenate dehydratase"/>
    <property type="match status" value="1"/>
</dbReference>
<dbReference type="PROSITE" id="PS00858">
    <property type="entry name" value="PREPHENATE_DEHYDR_2"/>
    <property type="match status" value="1"/>
</dbReference>
<comment type="catalytic activity">
    <reaction evidence="8 10">
        <text>prephenate + H(+) = 3-phenylpyruvate + CO2 + H2O</text>
        <dbReference type="Rhea" id="RHEA:21648"/>
        <dbReference type="ChEBI" id="CHEBI:15377"/>
        <dbReference type="ChEBI" id="CHEBI:15378"/>
        <dbReference type="ChEBI" id="CHEBI:16526"/>
        <dbReference type="ChEBI" id="CHEBI:18005"/>
        <dbReference type="ChEBI" id="CHEBI:29934"/>
        <dbReference type="EC" id="4.2.1.51"/>
    </reaction>
</comment>
<keyword evidence="14" id="KW-1185">Reference proteome</keyword>
<dbReference type="PANTHER" id="PTHR21022:SF19">
    <property type="entry name" value="PREPHENATE DEHYDRATASE-RELATED"/>
    <property type="match status" value="1"/>
</dbReference>
<evidence type="ECO:0000256" key="2">
    <source>
        <dbReference type="ARBA" id="ARBA00013147"/>
    </source>
</evidence>
<evidence type="ECO:0000256" key="4">
    <source>
        <dbReference type="ARBA" id="ARBA00022605"/>
    </source>
</evidence>
<dbReference type="InterPro" id="IPR008242">
    <property type="entry name" value="Chor_mutase/pphenate_deHydtase"/>
</dbReference>
<reference evidence="13 14" key="1">
    <citation type="submission" date="2017-08" db="EMBL/GenBank/DDBJ databases">
        <title>Complete Genome Sequence of Bacillus kochii Oregon-R-modENCODE STRAIN BDGP4, isolated from Drosophila melanogaster gut.</title>
        <authorList>
            <person name="Wan K.H."/>
            <person name="Yu C."/>
            <person name="Park S."/>
            <person name="Hammonds A.S."/>
            <person name="Booth B.W."/>
            <person name="Celniker S.E."/>
        </authorList>
    </citation>
    <scope>NUCLEOTIDE SEQUENCE [LARGE SCALE GENOMIC DNA]</scope>
    <source>
        <strain evidence="13 14">BDGP4</strain>
    </source>
</reference>